<evidence type="ECO:0000313" key="2">
    <source>
        <dbReference type="Proteomes" id="UP000239425"/>
    </source>
</evidence>
<dbReference type="AlphaFoldDB" id="A0A2S5R970"/>
<name>A0A2S5R970_9PROT</name>
<accession>A0A2S5R970</accession>
<reference evidence="1 2" key="1">
    <citation type="submission" date="2017-11" db="EMBL/GenBank/DDBJ databases">
        <title>Comparative genomic analysis of Holospora spp., intranuclear symbionts of paramecia.</title>
        <authorList>
            <person name="Garushyants S.K."/>
            <person name="Beliavskaya A."/>
            <person name="Malko D.B."/>
            <person name="Logacheva M.D."/>
            <person name="Rautian M.S."/>
            <person name="Gelfand M.S."/>
        </authorList>
    </citation>
    <scope>NUCLEOTIDE SEQUENCE [LARGE SCALE GENOMIC DNA]</scope>
    <source>
        <strain evidence="2">02AZ16</strain>
    </source>
</reference>
<dbReference type="EMBL" id="PHHC01000080">
    <property type="protein sequence ID" value="PPE03871.1"/>
    <property type="molecule type" value="Genomic_DNA"/>
</dbReference>
<organism evidence="1 2">
    <name type="scientific">Holospora curviuscula</name>
    <dbReference type="NCBI Taxonomy" id="1082868"/>
    <lineage>
        <taxon>Bacteria</taxon>
        <taxon>Pseudomonadati</taxon>
        <taxon>Pseudomonadota</taxon>
        <taxon>Alphaproteobacteria</taxon>
        <taxon>Holosporales</taxon>
        <taxon>Holosporaceae</taxon>
        <taxon>Holospora</taxon>
    </lineage>
</organism>
<proteinExistence type="predicted"/>
<sequence length="79" mass="9434">MTAVISKKKKDKHIDKQKNYVEHFFNAINLFRSMAMRDGLMETILVASILIEVKRIARIRQCRHVFKKFLCEKDNLRLI</sequence>
<keyword evidence="2" id="KW-1185">Reference proteome</keyword>
<dbReference type="RefSeq" id="WP_104206701.1">
    <property type="nucleotide sequence ID" value="NZ_PHHC01000080.1"/>
</dbReference>
<dbReference type="Proteomes" id="UP000239425">
    <property type="component" value="Unassembled WGS sequence"/>
</dbReference>
<gene>
    <name evidence="1" type="ORF">HCUR_00649</name>
</gene>
<comment type="caution">
    <text evidence="1">The sequence shown here is derived from an EMBL/GenBank/DDBJ whole genome shotgun (WGS) entry which is preliminary data.</text>
</comment>
<protein>
    <submittedName>
        <fullName evidence="1">Uncharacterized protein</fullName>
    </submittedName>
</protein>
<evidence type="ECO:0000313" key="1">
    <source>
        <dbReference type="EMBL" id="PPE03871.1"/>
    </source>
</evidence>